<dbReference type="PANTHER" id="PTHR47385:SF14">
    <property type="entry name" value="TRANSGELIN"/>
    <property type="match status" value="1"/>
</dbReference>
<keyword evidence="2" id="KW-0812">Transmembrane</keyword>
<dbReference type="Gene3D" id="1.20.1070.10">
    <property type="entry name" value="Rhodopsin 7-helix transmembrane proteins"/>
    <property type="match status" value="1"/>
</dbReference>
<keyword evidence="2" id="KW-0472">Membrane</keyword>
<dbReference type="Proteomes" id="UP000095284">
    <property type="component" value="Unplaced"/>
</dbReference>
<feature type="region of interest" description="Disordered" evidence="1">
    <location>
        <begin position="534"/>
        <end position="554"/>
    </location>
</feature>
<feature type="transmembrane region" description="Helical" evidence="2">
    <location>
        <begin position="266"/>
        <end position="284"/>
    </location>
</feature>
<dbReference type="Gene3D" id="1.10.418.10">
    <property type="entry name" value="Calponin-like domain"/>
    <property type="match status" value="1"/>
</dbReference>
<feature type="transmembrane region" description="Helical" evidence="2">
    <location>
        <begin position="484"/>
        <end position="508"/>
    </location>
</feature>
<feature type="transmembrane region" description="Helical" evidence="2">
    <location>
        <begin position="337"/>
        <end position="357"/>
    </location>
</feature>
<dbReference type="GO" id="GO:0007015">
    <property type="term" value="P:actin filament organization"/>
    <property type="evidence" value="ECO:0007669"/>
    <property type="project" value="TreeGrafter"/>
</dbReference>
<proteinExistence type="predicted"/>
<feature type="transmembrane region" description="Helical" evidence="2">
    <location>
        <begin position="299"/>
        <end position="317"/>
    </location>
</feature>
<dbReference type="PRINTS" id="PR00888">
    <property type="entry name" value="SM22CALPONIN"/>
</dbReference>
<feature type="transmembrane region" description="Helical" evidence="2">
    <location>
        <begin position="444"/>
        <end position="464"/>
    </location>
</feature>
<dbReference type="GO" id="GO:0015629">
    <property type="term" value="C:actin cytoskeleton"/>
    <property type="evidence" value="ECO:0007669"/>
    <property type="project" value="TreeGrafter"/>
</dbReference>
<dbReference type="InterPro" id="IPR050606">
    <property type="entry name" value="Calponin-like"/>
</dbReference>
<dbReference type="CDD" id="cd00637">
    <property type="entry name" value="7tm_classA_rhodopsin-like"/>
    <property type="match status" value="1"/>
</dbReference>
<feature type="transmembrane region" description="Helical" evidence="2">
    <location>
        <begin position="385"/>
        <end position="408"/>
    </location>
</feature>
<dbReference type="InterPro" id="IPR036872">
    <property type="entry name" value="CH_dom_sf"/>
</dbReference>
<evidence type="ECO:0000313" key="4">
    <source>
        <dbReference type="Proteomes" id="UP000095284"/>
    </source>
</evidence>
<evidence type="ECO:0000256" key="2">
    <source>
        <dbReference type="SAM" id="Phobius"/>
    </source>
</evidence>
<dbReference type="PROSITE" id="PS50021">
    <property type="entry name" value="CH"/>
    <property type="match status" value="1"/>
</dbReference>
<protein>
    <submittedName>
        <fullName evidence="5">Calponin-homology (CH) domain-containing protein</fullName>
    </submittedName>
</protein>
<feature type="compositionally biased region" description="Polar residues" evidence="1">
    <location>
        <begin position="539"/>
        <end position="554"/>
    </location>
</feature>
<accession>A0A1I7RTN4</accession>
<dbReference type="AlphaFoldDB" id="A0A1I7RTN4"/>
<dbReference type="SMART" id="SM00033">
    <property type="entry name" value="CH"/>
    <property type="match status" value="1"/>
</dbReference>
<evidence type="ECO:0000256" key="1">
    <source>
        <dbReference type="SAM" id="MobiDB-lite"/>
    </source>
</evidence>
<dbReference type="InterPro" id="IPR001715">
    <property type="entry name" value="CH_dom"/>
</dbReference>
<dbReference type="InterPro" id="IPR003096">
    <property type="entry name" value="SM22_calponin"/>
</dbReference>
<feature type="transmembrane region" description="Helical" evidence="2">
    <location>
        <begin position="221"/>
        <end position="245"/>
    </location>
</feature>
<sequence length="567" mass="64891">MAAGWRKFTGQSPYPSVAANRTQSAFAYGVKQDRQFRLDWIQGRDSENETKLLQFIGEQLGVAPPTPNRAGLWLKDGVILCKILEKMAPGCLARPLNTKRSEFASIENIRNFLESAVKLGFEEGHMFEVSDLVDQKNMGKVLGVLQMLADEIQTRVTPNPFSPRRPSHLQHVVHTTRLVMSVMGFANRSTDCFGFENDSDPASIEARRLRQETMIHIYRVYYGWVPLPLAFLALTCACIYSIACFRAIRGHRVSRKSYVLLLNRSLGDITTCLWTFVIFFYVILTDVPTPEIVQVLDSFFMGCFWAGMTSYVALSFLKLYAVAKPLEYRHIITMRRCIYLICFSWVVFLVMVSYSVGANALSNIESLRAWSGCRKETCLRSFYRFRNTCVCLVYITTLVCFGGTLILIKRHQRFARIHSRKATNAENYAVKGAPKKKLKDRFPLWKLAVNVCTFAIFDVFYVIWGASLLIGADKCYFYRNFNKMIFLLSILHLSILVRITIDPIIAFVTDVPIRRSMLQVMHLQRYIKTYQTRNEDNSSDAATRTNSTSTSMHARNSTIRTRIDSVN</sequence>
<dbReference type="PANTHER" id="PTHR47385">
    <property type="entry name" value="CALPONIN"/>
    <property type="match status" value="1"/>
</dbReference>
<name>A0A1I7RTN4_BURXY</name>
<dbReference type="CDD" id="cd00014">
    <property type="entry name" value="CH_SF"/>
    <property type="match status" value="1"/>
</dbReference>
<feature type="domain" description="Calponin-homology (CH)" evidence="3">
    <location>
        <begin position="46"/>
        <end position="153"/>
    </location>
</feature>
<dbReference type="SUPFAM" id="SSF47576">
    <property type="entry name" value="Calponin-homology domain, CH-domain"/>
    <property type="match status" value="1"/>
</dbReference>
<dbReference type="SUPFAM" id="SSF81321">
    <property type="entry name" value="Family A G protein-coupled receptor-like"/>
    <property type="match status" value="1"/>
</dbReference>
<keyword evidence="2" id="KW-1133">Transmembrane helix</keyword>
<evidence type="ECO:0000313" key="5">
    <source>
        <dbReference type="WBParaSite" id="BXY_0408900.1"/>
    </source>
</evidence>
<dbReference type="GO" id="GO:0051015">
    <property type="term" value="F:actin filament binding"/>
    <property type="evidence" value="ECO:0007669"/>
    <property type="project" value="TreeGrafter"/>
</dbReference>
<dbReference type="WBParaSite" id="BXY_0408900.1">
    <property type="protein sequence ID" value="BXY_0408900.1"/>
    <property type="gene ID" value="BXY_0408900"/>
</dbReference>
<organism evidence="4 5">
    <name type="scientific">Bursaphelenchus xylophilus</name>
    <name type="common">Pinewood nematode worm</name>
    <name type="synonym">Aphelenchoides xylophilus</name>
    <dbReference type="NCBI Taxonomy" id="6326"/>
    <lineage>
        <taxon>Eukaryota</taxon>
        <taxon>Metazoa</taxon>
        <taxon>Ecdysozoa</taxon>
        <taxon>Nematoda</taxon>
        <taxon>Chromadorea</taxon>
        <taxon>Rhabditida</taxon>
        <taxon>Tylenchina</taxon>
        <taxon>Tylenchomorpha</taxon>
        <taxon>Aphelenchoidea</taxon>
        <taxon>Aphelenchoididae</taxon>
        <taxon>Bursaphelenchus</taxon>
    </lineage>
</organism>
<dbReference type="Pfam" id="PF00307">
    <property type="entry name" value="CH"/>
    <property type="match status" value="1"/>
</dbReference>
<dbReference type="eggNOG" id="ENOG502SIB2">
    <property type="taxonomic scope" value="Eukaryota"/>
</dbReference>
<reference evidence="5" key="1">
    <citation type="submission" date="2016-11" db="UniProtKB">
        <authorList>
            <consortium name="WormBaseParasite"/>
        </authorList>
    </citation>
    <scope>IDENTIFICATION</scope>
</reference>
<evidence type="ECO:0000259" key="3">
    <source>
        <dbReference type="PROSITE" id="PS50021"/>
    </source>
</evidence>